<dbReference type="InterPro" id="IPR001279">
    <property type="entry name" value="Metallo-B-lactamas"/>
</dbReference>
<sequence length="278" mass="30153">MRLTYIGHATLLIELGGVTLLTDPNFDASLGRFTFGERLRRVAPPGIALDALPRLDAVLVTHAHMDHLSLDSLAALSRDVPVYAPPAVARWLAGRGFAQVRALAPGATVELAPRDGGAAVSVHAEAATHVGSRYGVDRWRAEANMYLLESDAGSAFFAGDTGLTATTHALADRVCHAAGRPLDVALLPIGHAPWWKERSFRAGHLTYADALDLFERLRARWMVPYHWGTFNHLSAGANDAIDRLRAMLPTHRHRDAVRILEPGDSWTVETAGERQAAS</sequence>
<reference evidence="2" key="1">
    <citation type="submission" date="2022-08" db="EMBL/GenBank/DDBJ databases">
        <title>Draft genome sequencing of Roseisolibacter agri AW1220.</title>
        <authorList>
            <person name="Tobiishi Y."/>
            <person name="Tonouchi A."/>
        </authorList>
    </citation>
    <scope>NUCLEOTIDE SEQUENCE</scope>
    <source>
        <strain evidence="2">AW1220</strain>
    </source>
</reference>
<organism evidence="2 3">
    <name type="scientific">Roseisolibacter agri</name>
    <dbReference type="NCBI Taxonomy" id="2014610"/>
    <lineage>
        <taxon>Bacteria</taxon>
        <taxon>Pseudomonadati</taxon>
        <taxon>Gemmatimonadota</taxon>
        <taxon>Gemmatimonadia</taxon>
        <taxon>Gemmatimonadales</taxon>
        <taxon>Gemmatimonadaceae</taxon>
        <taxon>Roseisolibacter</taxon>
    </lineage>
</organism>
<dbReference type="InterPro" id="IPR036866">
    <property type="entry name" value="RibonucZ/Hydroxyglut_hydro"/>
</dbReference>
<name>A0AA37QE12_9BACT</name>
<dbReference type="Proteomes" id="UP001161325">
    <property type="component" value="Unassembled WGS sequence"/>
</dbReference>
<keyword evidence="3" id="KW-1185">Reference proteome</keyword>
<dbReference type="PANTHER" id="PTHR15032:SF36">
    <property type="entry name" value="METALLO-BETA-LACTAMASE DOMAIN-CONTAINING PROTEIN"/>
    <property type="match status" value="1"/>
</dbReference>
<dbReference type="PANTHER" id="PTHR15032">
    <property type="entry name" value="N-ACYL-PHOSPHATIDYLETHANOLAMINE-HYDROLYZING PHOSPHOLIPASE D"/>
    <property type="match status" value="1"/>
</dbReference>
<dbReference type="SUPFAM" id="SSF56281">
    <property type="entry name" value="Metallo-hydrolase/oxidoreductase"/>
    <property type="match status" value="1"/>
</dbReference>
<gene>
    <name evidence="2" type="ORF">rosag_10830</name>
</gene>
<dbReference type="EMBL" id="BRXS01000002">
    <property type="protein sequence ID" value="GLC24570.1"/>
    <property type="molecule type" value="Genomic_DNA"/>
</dbReference>
<dbReference type="RefSeq" id="WP_284349017.1">
    <property type="nucleotide sequence ID" value="NZ_BRXS01000002.1"/>
</dbReference>
<comment type="caution">
    <text evidence="2">The sequence shown here is derived from an EMBL/GenBank/DDBJ whole genome shotgun (WGS) entry which is preliminary data.</text>
</comment>
<dbReference type="SMART" id="SM00849">
    <property type="entry name" value="Lactamase_B"/>
    <property type="match status" value="1"/>
</dbReference>
<accession>A0AA37QE12</accession>
<proteinExistence type="predicted"/>
<evidence type="ECO:0000313" key="2">
    <source>
        <dbReference type="EMBL" id="GLC24570.1"/>
    </source>
</evidence>
<dbReference type="Gene3D" id="3.60.15.10">
    <property type="entry name" value="Ribonuclease Z/Hydroxyacylglutathione hydrolase-like"/>
    <property type="match status" value="1"/>
</dbReference>
<protein>
    <submittedName>
        <fullName evidence="2">Membrane protein</fullName>
    </submittedName>
</protein>
<feature type="domain" description="Metallo-beta-lactamase" evidence="1">
    <location>
        <begin position="7"/>
        <end position="226"/>
    </location>
</feature>
<dbReference type="GO" id="GO:0005737">
    <property type="term" value="C:cytoplasm"/>
    <property type="evidence" value="ECO:0007669"/>
    <property type="project" value="TreeGrafter"/>
</dbReference>
<dbReference type="AlphaFoldDB" id="A0AA37QE12"/>
<evidence type="ECO:0000259" key="1">
    <source>
        <dbReference type="SMART" id="SM00849"/>
    </source>
</evidence>
<evidence type="ECO:0000313" key="3">
    <source>
        <dbReference type="Proteomes" id="UP001161325"/>
    </source>
</evidence>
<dbReference type="Pfam" id="PF12706">
    <property type="entry name" value="Lactamase_B_2"/>
    <property type="match status" value="1"/>
</dbReference>